<dbReference type="GO" id="GO:0009272">
    <property type="term" value="P:fungal-type cell wall biogenesis"/>
    <property type="evidence" value="ECO:0007669"/>
    <property type="project" value="TreeGrafter"/>
</dbReference>
<evidence type="ECO:0000256" key="9">
    <source>
        <dbReference type="SAM" id="SignalP"/>
    </source>
</evidence>
<feature type="transmembrane region" description="Helical" evidence="8">
    <location>
        <begin position="398"/>
        <end position="418"/>
    </location>
</feature>
<dbReference type="GO" id="GO:0016020">
    <property type="term" value="C:membrane"/>
    <property type="evidence" value="ECO:0007669"/>
    <property type="project" value="UniProtKB-SubCell"/>
</dbReference>
<accession>A0A9W6YRT6</accession>
<evidence type="ECO:0000256" key="8">
    <source>
        <dbReference type="SAM" id="Phobius"/>
    </source>
</evidence>
<evidence type="ECO:0000256" key="1">
    <source>
        <dbReference type="ARBA" id="ARBA00004141"/>
    </source>
</evidence>
<name>A0A9W6YRT6_AMBMO</name>
<evidence type="ECO:0000256" key="6">
    <source>
        <dbReference type="ARBA" id="ARBA00023136"/>
    </source>
</evidence>
<feature type="transmembrane region" description="Helical" evidence="8">
    <location>
        <begin position="424"/>
        <end position="450"/>
    </location>
</feature>
<dbReference type="PANTHER" id="PTHR31145:SF2">
    <property type="entry name" value="FLAVIN CARRIER PROTEIN 2"/>
    <property type="match status" value="1"/>
</dbReference>
<dbReference type="Pfam" id="PF14558">
    <property type="entry name" value="TRP_N"/>
    <property type="match status" value="1"/>
</dbReference>
<feature type="transmembrane region" description="Helical" evidence="8">
    <location>
        <begin position="574"/>
        <end position="604"/>
    </location>
</feature>
<dbReference type="PANTHER" id="PTHR31145">
    <property type="entry name" value="INTEGRAL MEMBRANE PROTEIN (AFU_ORTHOLOGUE AFUA_7G01610)"/>
    <property type="match status" value="1"/>
</dbReference>
<dbReference type="SMART" id="SM01320">
    <property type="entry name" value="TRP_N"/>
    <property type="match status" value="1"/>
</dbReference>
<sequence length="767" mass="84678">MLFSSTFPFSTLRKVICLLSLISIVSAEKYLKSSSLLTCSTDSQFSTSFFDVVFYPDNNTVVYQIDGTSLITGKVNAKVDVIVYGLNVYNDEIKFCDLGYSQLCPISSGHMSLDSTYNIKSNLISQVPGIAYTIPDLDAYAQVQVYYESDTNYETPIACVQAILTNGRTVQTLYAGWPIACISGFGLVVSAFVSILGHSATAAHIASNASSLFVYFQFLAITSMLGVARVPPIAAAWAQNFQWSIGIIKAKFMQTMIYWYVQSTGGSVTSTLANKSVISISVQKMREKLRLLKRGISVVTTAASDVLDNSDLYTTDETNVGSKTLVLRGVQRVAYLSDIEISNMFMTGIIFFLFVGFILISVTFLFKGVCELLVLAKALPETKLAVFRSHWKSIVKGSLFRLINITFPQITLLCLWEFTRNDSAGCLVFAIFILVICTGLLAFAAFRIIFIGRKSTTEYHNPAYLLFGDGKTLNKYGFLYSQYKAGTYYWVGVTFIYLFLRSLFIAVLQTRGKIAACLVFVLEILYTVVLCWKRPFMDKRTNIFNIFIAIVNFINSIFYMFFSNVFGQPQVVSAVAAVVYFILNAIFAFVLLVFTIVSCSLALLHKNPDTRYQPIKDDRQAFIPNASGTAENKIEYELADLGATAMRGHDRNSMPLDNSSTDYFNDKQANPFQSGTGTDISSNSNGIYAKTNPFATDDQIAPSNNGSGMLNTNAARYMTTPSQHSPDQLTFSSPSSHDAFNGYGSSNTHSNSFGGANPYGSNSRNVL</sequence>
<dbReference type="InterPro" id="IPR010308">
    <property type="entry name" value="TRP_C"/>
</dbReference>
<comment type="subcellular location">
    <subcellularLocation>
        <location evidence="1">Membrane</location>
        <topology evidence="1">Multi-pass membrane protein</topology>
    </subcellularLocation>
</comment>
<feature type="transmembrane region" description="Helical" evidence="8">
    <location>
        <begin position="544"/>
        <end position="562"/>
    </location>
</feature>
<feature type="transmembrane region" description="Helical" evidence="8">
    <location>
        <begin position="209"/>
        <end position="228"/>
    </location>
</feature>
<feature type="transmembrane region" description="Helical" evidence="8">
    <location>
        <begin position="513"/>
        <end position="532"/>
    </location>
</feature>
<dbReference type="AlphaFoldDB" id="A0A9W6YRT6"/>
<dbReference type="EMBL" id="BSXU01000040">
    <property type="protein sequence ID" value="GMG18976.1"/>
    <property type="molecule type" value="Genomic_DNA"/>
</dbReference>
<evidence type="ECO:0000313" key="12">
    <source>
        <dbReference type="Proteomes" id="UP001165063"/>
    </source>
</evidence>
<evidence type="ECO:0000256" key="7">
    <source>
        <dbReference type="SAM" id="MobiDB-lite"/>
    </source>
</evidence>
<dbReference type="Proteomes" id="UP001165063">
    <property type="component" value="Unassembled WGS sequence"/>
</dbReference>
<keyword evidence="5 8" id="KW-1133">Transmembrane helix</keyword>
<feature type="signal peptide" evidence="9">
    <location>
        <begin position="1"/>
        <end position="27"/>
    </location>
</feature>
<reference evidence="11" key="1">
    <citation type="submission" date="2023-04" db="EMBL/GenBank/DDBJ databases">
        <title>Ambrosiozyma monospora NBRC 1965.</title>
        <authorList>
            <person name="Ichikawa N."/>
            <person name="Sato H."/>
            <person name="Tonouchi N."/>
        </authorList>
    </citation>
    <scope>NUCLEOTIDE SEQUENCE</scope>
    <source>
        <strain evidence="11">NBRC 1965</strain>
    </source>
</reference>
<evidence type="ECO:0000256" key="5">
    <source>
        <dbReference type="ARBA" id="ARBA00022989"/>
    </source>
</evidence>
<feature type="chain" id="PRO_5040941089" evidence="9">
    <location>
        <begin position="28"/>
        <end position="767"/>
    </location>
</feature>
<dbReference type="GO" id="GO:0055085">
    <property type="term" value="P:transmembrane transport"/>
    <property type="evidence" value="ECO:0007669"/>
    <property type="project" value="TreeGrafter"/>
</dbReference>
<evidence type="ECO:0000256" key="2">
    <source>
        <dbReference type="ARBA" id="ARBA00010642"/>
    </source>
</evidence>
<keyword evidence="4 9" id="KW-0732">Signal</keyword>
<dbReference type="OrthoDB" id="5212126at2759"/>
<dbReference type="InterPro" id="IPR032800">
    <property type="entry name" value="TRP_N"/>
</dbReference>
<proteinExistence type="inferred from homology"/>
<protein>
    <submittedName>
        <fullName evidence="11">Unnamed protein product</fullName>
    </submittedName>
</protein>
<feature type="transmembrane region" description="Helical" evidence="8">
    <location>
        <begin position="344"/>
        <end position="366"/>
    </location>
</feature>
<organism evidence="11 12">
    <name type="scientific">Ambrosiozyma monospora</name>
    <name type="common">Yeast</name>
    <name type="synonym">Endomycopsis monosporus</name>
    <dbReference type="NCBI Taxonomy" id="43982"/>
    <lineage>
        <taxon>Eukaryota</taxon>
        <taxon>Fungi</taxon>
        <taxon>Dikarya</taxon>
        <taxon>Ascomycota</taxon>
        <taxon>Saccharomycotina</taxon>
        <taxon>Pichiomycetes</taxon>
        <taxon>Pichiales</taxon>
        <taxon>Pichiaceae</taxon>
        <taxon>Ambrosiozyma</taxon>
    </lineage>
</organism>
<gene>
    <name evidence="11" type="ORF">Amon01_000011700</name>
</gene>
<keyword evidence="6 8" id="KW-0472">Membrane</keyword>
<keyword evidence="3 8" id="KW-0812">Transmembrane</keyword>
<evidence type="ECO:0000256" key="4">
    <source>
        <dbReference type="ARBA" id="ARBA00022729"/>
    </source>
</evidence>
<evidence type="ECO:0000313" key="11">
    <source>
        <dbReference type="EMBL" id="GMG18976.1"/>
    </source>
</evidence>
<dbReference type="Pfam" id="PF06011">
    <property type="entry name" value="TRP"/>
    <property type="match status" value="1"/>
</dbReference>
<feature type="domain" description="ML-like" evidence="10">
    <location>
        <begin position="29"/>
        <end position="171"/>
    </location>
</feature>
<keyword evidence="12" id="KW-1185">Reference proteome</keyword>
<feature type="region of interest" description="Disordered" evidence="7">
    <location>
        <begin position="718"/>
        <end position="744"/>
    </location>
</feature>
<evidence type="ECO:0000256" key="3">
    <source>
        <dbReference type="ARBA" id="ARBA00022692"/>
    </source>
</evidence>
<evidence type="ECO:0000259" key="10">
    <source>
        <dbReference type="SMART" id="SM01320"/>
    </source>
</evidence>
<feature type="transmembrane region" description="Helical" evidence="8">
    <location>
        <begin position="488"/>
        <end position="507"/>
    </location>
</feature>
<dbReference type="InterPro" id="IPR040241">
    <property type="entry name" value="TRP_Flc/Pkd2-like"/>
</dbReference>
<feature type="transmembrane region" description="Helical" evidence="8">
    <location>
        <begin position="174"/>
        <end position="197"/>
    </location>
</feature>
<comment type="similarity">
    <text evidence="2">Belongs to the transient receptor potential (TRP) ion channel family.</text>
</comment>
<comment type="caution">
    <text evidence="11">The sequence shown here is derived from an EMBL/GenBank/DDBJ whole genome shotgun (WGS) entry which is preliminary data.</text>
</comment>